<dbReference type="NCBIfam" id="NF041370">
    <property type="entry name" value="desamp_Halo"/>
    <property type="match status" value="1"/>
</dbReference>
<keyword evidence="2" id="KW-0479">Metal-binding</keyword>
<dbReference type="InterPro" id="IPR053551">
    <property type="entry name" value="Metalloprotease_DSAMP"/>
</dbReference>
<dbReference type="EMBL" id="JAOPKA010000019">
    <property type="protein sequence ID" value="MCU4743851.1"/>
    <property type="molecule type" value="Genomic_DNA"/>
</dbReference>
<dbReference type="GO" id="GO:0006508">
    <property type="term" value="P:proteolysis"/>
    <property type="evidence" value="ECO:0007669"/>
    <property type="project" value="UniProtKB-KW"/>
</dbReference>
<keyword evidence="5" id="KW-0482">Metalloprotease</keyword>
<dbReference type="RefSeq" id="WP_338005663.1">
    <property type="nucleotide sequence ID" value="NZ_JAOPKA010000019.1"/>
</dbReference>
<accession>A0AAP2Z2E2</accession>
<dbReference type="CDD" id="cd08070">
    <property type="entry name" value="MPN_like"/>
    <property type="match status" value="1"/>
</dbReference>
<dbReference type="Pfam" id="PF14464">
    <property type="entry name" value="Prok-JAB"/>
    <property type="match status" value="1"/>
</dbReference>
<evidence type="ECO:0000256" key="4">
    <source>
        <dbReference type="ARBA" id="ARBA00022833"/>
    </source>
</evidence>
<dbReference type="PANTHER" id="PTHR34858">
    <property type="entry name" value="CYSO-CYSTEINE PEPTIDASE"/>
    <property type="match status" value="1"/>
</dbReference>
<dbReference type="Gene3D" id="3.40.140.10">
    <property type="entry name" value="Cytidine Deaminase, domain 2"/>
    <property type="match status" value="1"/>
</dbReference>
<dbReference type="PROSITE" id="PS50249">
    <property type="entry name" value="MPN"/>
    <property type="match status" value="1"/>
</dbReference>
<dbReference type="SMART" id="SM00232">
    <property type="entry name" value="JAB_MPN"/>
    <property type="match status" value="1"/>
</dbReference>
<evidence type="ECO:0000259" key="6">
    <source>
        <dbReference type="PROSITE" id="PS50249"/>
    </source>
</evidence>
<dbReference type="AlphaFoldDB" id="A0AAP2Z2E2"/>
<evidence type="ECO:0000256" key="3">
    <source>
        <dbReference type="ARBA" id="ARBA00022801"/>
    </source>
</evidence>
<gene>
    <name evidence="7" type="ORF">OB960_20925</name>
</gene>
<keyword evidence="1" id="KW-0645">Protease</keyword>
<protein>
    <submittedName>
        <fullName evidence="7">M67 family metallopeptidase</fullName>
    </submittedName>
</protein>
<evidence type="ECO:0000313" key="8">
    <source>
        <dbReference type="Proteomes" id="UP001321018"/>
    </source>
</evidence>
<name>A0AAP2Z2E2_9EURY</name>
<dbReference type="GO" id="GO:0008270">
    <property type="term" value="F:zinc ion binding"/>
    <property type="evidence" value="ECO:0007669"/>
    <property type="project" value="TreeGrafter"/>
</dbReference>
<dbReference type="PANTHER" id="PTHR34858:SF1">
    <property type="entry name" value="CYSO-CYSTEINE PEPTIDASE"/>
    <property type="match status" value="1"/>
</dbReference>
<sequence>MIVCPDPIRETLLEDARAGAPAEVCGVLGGEFGRERSRIRSHYPAENVASDPQIRYQIAPREQLELFERLEDRGEEIVGFVHSHPEGPATPSATDVADATWPDRSYVIVSLPGDDVTSWRWRSGRGEFEREACEVSGGSGVQTR</sequence>
<evidence type="ECO:0000256" key="5">
    <source>
        <dbReference type="ARBA" id="ARBA00023049"/>
    </source>
</evidence>
<feature type="domain" description="MPN" evidence="6">
    <location>
        <begin position="1"/>
        <end position="137"/>
    </location>
</feature>
<organism evidence="7 8">
    <name type="scientific">Natronoglomus mannanivorans</name>
    <dbReference type="NCBI Taxonomy" id="2979990"/>
    <lineage>
        <taxon>Archaea</taxon>
        <taxon>Methanobacteriati</taxon>
        <taxon>Methanobacteriota</taxon>
        <taxon>Stenosarchaea group</taxon>
        <taxon>Halobacteria</taxon>
        <taxon>Halobacteriales</taxon>
        <taxon>Natrialbaceae</taxon>
        <taxon>Natronoglomus</taxon>
    </lineage>
</organism>
<dbReference type="GO" id="GO:0008235">
    <property type="term" value="F:metalloexopeptidase activity"/>
    <property type="evidence" value="ECO:0007669"/>
    <property type="project" value="TreeGrafter"/>
</dbReference>
<evidence type="ECO:0000256" key="1">
    <source>
        <dbReference type="ARBA" id="ARBA00022670"/>
    </source>
</evidence>
<reference evidence="7" key="1">
    <citation type="submission" date="2022-09" db="EMBL/GenBank/DDBJ databases">
        <title>Enrichment on poylsaccharides allowed isolation of novel metabolic and taxonomic groups of Haloarchaea.</title>
        <authorList>
            <person name="Sorokin D.Y."/>
            <person name="Elcheninov A.G."/>
            <person name="Khizhniak T.V."/>
            <person name="Kolganova T.V."/>
            <person name="Kublanov I.V."/>
        </authorList>
    </citation>
    <scope>NUCLEOTIDE SEQUENCE</scope>
    <source>
        <strain evidence="7">AArc-xg1-1</strain>
    </source>
</reference>
<proteinExistence type="predicted"/>
<dbReference type="InterPro" id="IPR000555">
    <property type="entry name" value="JAMM/MPN+_dom"/>
</dbReference>
<dbReference type="InterPro" id="IPR037518">
    <property type="entry name" value="MPN"/>
</dbReference>
<evidence type="ECO:0000256" key="2">
    <source>
        <dbReference type="ARBA" id="ARBA00022723"/>
    </source>
</evidence>
<comment type="caution">
    <text evidence="7">The sequence shown here is derived from an EMBL/GenBank/DDBJ whole genome shotgun (WGS) entry which is preliminary data.</text>
</comment>
<keyword evidence="3" id="KW-0378">Hydrolase</keyword>
<keyword evidence="4" id="KW-0862">Zinc</keyword>
<dbReference type="InterPro" id="IPR028090">
    <property type="entry name" value="JAB_dom_prok"/>
</dbReference>
<dbReference type="InterPro" id="IPR051929">
    <property type="entry name" value="VirAsm_ModProt"/>
</dbReference>
<dbReference type="Proteomes" id="UP001321018">
    <property type="component" value="Unassembled WGS sequence"/>
</dbReference>
<evidence type="ECO:0000313" key="7">
    <source>
        <dbReference type="EMBL" id="MCU4743851.1"/>
    </source>
</evidence>
<dbReference type="SUPFAM" id="SSF102712">
    <property type="entry name" value="JAB1/MPN domain"/>
    <property type="match status" value="1"/>
</dbReference>